<feature type="compositionally biased region" description="Low complexity" evidence="1">
    <location>
        <begin position="10"/>
        <end position="23"/>
    </location>
</feature>
<feature type="region of interest" description="Disordered" evidence="1">
    <location>
        <begin position="1"/>
        <end position="86"/>
    </location>
</feature>
<keyword evidence="2" id="KW-0472">Membrane</keyword>
<comment type="caution">
    <text evidence="3">The sequence shown here is derived from an EMBL/GenBank/DDBJ whole genome shotgun (WGS) entry which is preliminary data.</text>
</comment>
<evidence type="ECO:0000313" key="4">
    <source>
        <dbReference type="Proteomes" id="UP001345691"/>
    </source>
</evidence>
<organism evidence="3 4">
    <name type="scientific">Exophiala sideris</name>
    <dbReference type="NCBI Taxonomy" id="1016849"/>
    <lineage>
        <taxon>Eukaryota</taxon>
        <taxon>Fungi</taxon>
        <taxon>Dikarya</taxon>
        <taxon>Ascomycota</taxon>
        <taxon>Pezizomycotina</taxon>
        <taxon>Eurotiomycetes</taxon>
        <taxon>Chaetothyriomycetidae</taxon>
        <taxon>Chaetothyriales</taxon>
        <taxon>Herpotrichiellaceae</taxon>
        <taxon>Exophiala</taxon>
    </lineage>
</organism>
<keyword evidence="2" id="KW-1133">Transmembrane helix</keyword>
<feature type="transmembrane region" description="Helical" evidence="2">
    <location>
        <begin position="132"/>
        <end position="154"/>
    </location>
</feature>
<keyword evidence="4" id="KW-1185">Reference proteome</keyword>
<feature type="transmembrane region" description="Helical" evidence="2">
    <location>
        <begin position="175"/>
        <end position="198"/>
    </location>
</feature>
<keyword evidence="2" id="KW-0812">Transmembrane</keyword>
<dbReference type="Proteomes" id="UP001345691">
    <property type="component" value="Unassembled WGS sequence"/>
</dbReference>
<evidence type="ECO:0000256" key="2">
    <source>
        <dbReference type="SAM" id="Phobius"/>
    </source>
</evidence>
<feature type="compositionally biased region" description="Polar residues" evidence="1">
    <location>
        <begin position="66"/>
        <end position="85"/>
    </location>
</feature>
<protein>
    <submittedName>
        <fullName evidence="3">Uncharacterized protein</fullName>
    </submittedName>
</protein>
<sequence length="209" mass="22847">MTRSKSIELPQRTSSRPPSYRSRINQDDIEAQTQAADTVQAPAPSMLSGSAGSVSTSTSNHTTHTMPQNASRQGGTARPNSNSARETVFDKNPYLGRIRFARVLFCLVEVGSCAAVFIGLGERQEWISKNKTLVGIPLLTFGVYWAAELLRVISKLPQLSTSERKSLGGLTYKEWKGIMQILVPFVAATAALVLYPMLWRIDGSTEGLD</sequence>
<accession>A0ABR0JJB9</accession>
<evidence type="ECO:0000256" key="1">
    <source>
        <dbReference type="SAM" id="MobiDB-lite"/>
    </source>
</evidence>
<name>A0ABR0JJB9_9EURO</name>
<feature type="transmembrane region" description="Helical" evidence="2">
    <location>
        <begin position="100"/>
        <end position="120"/>
    </location>
</feature>
<reference evidence="3 4" key="1">
    <citation type="submission" date="2023-08" db="EMBL/GenBank/DDBJ databases">
        <title>Black Yeasts Isolated from many extreme environments.</title>
        <authorList>
            <person name="Coleine C."/>
            <person name="Stajich J.E."/>
            <person name="Selbmann L."/>
        </authorList>
    </citation>
    <scope>NUCLEOTIDE SEQUENCE [LARGE SCALE GENOMIC DNA]</scope>
    <source>
        <strain evidence="3 4">CCFEE 6328</strain>
    </source>
</reference>
<evidence type="ECO:0000313" key="3">
    <source>
        <dbReference type="EMBL" id="KAK5065504.1"/>
    </source>
</evidence>
<proteinExistence type="predicted"/>
<feature type="compositionally biased region" description="Low complexity" evidence="1">
    <location>
        <begin position="45"/>
        <end position="65"/>
    </location>
</feature>
<gene>
    <name evidence="3" type="ORF">LTR69_003053</name>
</gene>
<dbReference type="EMBL" id="JAVRRF010000005">
    <property type="protein sequence ID" value="KAK5065504.1"/>
    <property type="molecule type" value="Genomic_DNA"/>
</dbReference>